<feature type="transmembrane region" description="Helical" evidence="3">
    <location>
        <begin position="177"/>
        <end position="199"/>
    </location>
</feature>
<dbReference type="InterPro" id="IPR005467">
    <property type="entry name" value="His_kinase_dom"/>
</dbReference>
<keyword evidence="1 5" id="KW-0418">Kinase</keyword>
<evidence type="ECO:0000313" key="5">
    <source>
        <dbReference type="EMBL" id="SEH80609.1"/>
    </source>
</evidence>
<dbReference type="PROSITE" id="PS50109">
    <property type="entry name" value="HIS_KIN"/>
    <property type="match status" value="1"/>
</dbReference>
<feature type="transmembrane region" description="Helical" evidence="3">
    <location>
        <begin position="38"/>
        <end position="55"/>
    </location>
</feature>
<feature type="transmembrane region" description="Helical" evidence="3">
    <location>
        <begin position="6"/>
        <end position="26"/>
    </location>
</feature>
<keyword evidence="3" id="KW-0812">Transmembrane</keyword>
<dbReference type="InterPro" id="IPR003594">
    <property type="entry name" value="HATPase_dom"/>
</dbReference>
<dbReference type="Pfam" id="PF02518">
    <property type="entry name" value="HATPase_c"/>
    <property type="match status" value="1"/>
</dbReference>
<accession>A0A1H6KY65</accession>
<dbReference type="Gene3D" id="3.30.565.10">
    <property type="entry name" value="Histidine kinase-like ATPase, C-terminal domain"/>
    <property type="match status" value="1"/>
</dbReference>
<keyword evidence="3" id="KW-1133">Transmembrane helix</keyword>
<dbReference type="GO" id="GO:0016020">
    <property type="term" value="C:membrane"/>
    <property type="evidence" value="ECO:0007669"/>
    <property type="project" value="InterPro"/>
</dbReference>
<keyword evidence="1 5" id="KW-0808">Transferase</keyword>
<dbReference type="PANTHER" id="PTHR34220">
    <property type="entry name" value="SENSOR HISTIDINE KINASE YPDA"/>
    <property type="match status" value="1"/>
</dbReference>
<dbReference type="Pfam" id="PF06580">
    <property type="entry name" value="His_kinase"/>
    <property type="match status" value="1"/>
</dbReference>
<dbReference type="EMBL" id="FNWV01000013">
    <property type="protein sequence ID" value="SEH80609.1"/>
    <property type="molecule type" value="Genomic_DNA"/>
</dbReference>
<sequence length="438" mass="50735">MKLISYLISYNFVSVALIIGIIVLLIENRKDRPHGTEHIAVIVILLTIIVANTFFRELFMKKLYNEDFDYRGDPAMYFMYFRSTIEHILFPMIAYVELLLITPNVKRYLLFIPEGILIVGEVINLFGPKIIFSFDSHLNYEDRIFFLSPYFAGMIYMLLLLRYSIRFFKSKERTKGATVIFIVFLTIFECYLEAAYIVVDLMDEIVALDVIIFYFYLISIYQREMETKLRTSELELEKSRRVLALSQIQPHFMYNSLTSIIYLCDKDSQKTKDALIDFSKYLRQNLDSMSRSGLVSIKEELEHTKIYLSLEKLRFDDDLNIEFDIKDEMFMLPVLTVQPMVENAVKHGINNSESGCGTVRVSTDETETHHRIIITDDGAGFDTSAIEALDETHIGINNVRKRLEDECGGELIIKSVPDEGTECVILIPKEKDDENSGN</sequence>
<feature type="transmembrane region" description="Helical" evidence="3">
    <location>
        <begin position="108"/>
        <end position="132"/>
    </location>
</feature>
<evidence type="ECO:0000256" key="3">
    <source>
        <dbReference type="SAM" id="Phobius"/>
    </source>
</evidence>
<dbReference type="AlphaFoldDB" id="A0A1H6KY65"/>
<evidence type="ECO:0000259" key="4">
    <source>
        <dbReference type="PROSITE" id="PS50109"/>
    </source>
</evidence>
<dbReference type="InterPro" id="IPR010559">
    <property type="entry name" value="Sig_transdc_His_kin_internal"/>
</dbReference>
<gene>
    <name evidence="5" type="ORF">SAMN02910265_02816</name>
</gene>
<dbReference type="GO" id="GO:0000155">
    <property type="term" value="F:phosphorelay sensor kinase activity"/>
    <property type="evidence" value="ECO:0007669"/>
    <property type="project" value="InterPro"/>
</dbReference>
<proteinExistence type="predicted"/>
<evidence type="ECO:0000256" key="1">
    <source>
        <dbReference type="ARBA" id="ARBA00022777"/>
    </source>
</evidence>
<keyword evidence="2" id="KW-0902">Two-component regulatory system</keyword>
<name>A0A1H6KY65_RUMFL</name>
<dbReference type="InterPro" id="IPR036890">
    <property type="entry name" value="HATPase_C_sf"/>
</dbReference>
<reference evidence="5 6" key="1">
    <citation type="submission" date="2016-10" db="EMBL/GenBank/DDBJ databases">
        <authorList>
            <person name="de Groot N.N."/>
        </authorList>
    </citation>
    <scope>NUCLEOTIDE SEQUENCE [LARGE SCALE GENOMIC DNA]</scope>
    <source>
        <strain evidence="5 6">YAD2003</strain>
    </source>
</reference>
<feature type="domain" description="Histidine kinase" evidence="4">
    <location>
        <begin position="337"/>
        <end position="431"/>
    </location>
</feature>
<keyword evidence="3" id="KW-0472">Membrane</keyword>
<protein>
    <submittedName>
        <fullName evidence="5">Histidine kinase-, DNA gyrase B-, and HSP90-like ATPase</fullName>
    </submittedName>
</protein>
<dbReference type="SUPFAM" id="SSF55874">
    <property type="entry name" value="ATPase domain of HSP90 chaperone/DNA topoisomerase II/histidine kinase"/>
    <property type="match status" value="1"/>
</dbReference>
<dbReference type="PANTHER" id="PTHR34220:SF7">
    <property type="entry name" value="SENSOR HISTIDINE KINASE YPDA"/>
    <property type="match status" value="1"/>
</dbReference>
<evidence type="ECO:0000313" key="6">
    <source>
        <dbReference type="Proteomes" id="UP000183190"/>
    </source>
</evidence>
<dbReference type="Proteomes" id="UP000183190">
    <property type="component" value="Unassembled WGS sequence"/>
</dbReference>
<dbReference type="InterPro" id="IPR050640">
    <property type="entry name" value="Bact_2-comp_sensor_kinase"/>
</dbReference>
<feature type="transmembrane region" description="Helical" evidence="3">
    <location>
        <begin position="205"/>
        <end position="221"/>
    </location>
</feature>
<organism evidence="5 6">
    <name type="scientific">Ruminococcus flavefaciens</name>
    <dbReference type="NCBI Taxonomy" id="1265"/>
    <lineage>
        <taxon>Bacteria</taxon>
        <taxon>Bacillati</taxon>
        <taxon>Bacillota</taxon>
        <taxon>Clostridia</taxon>
        <taxon>Eubacteriales</taxon>
        <taxon>Oscillospiraceae</taxon>
        <taxon>Ruminococcus</taxon>
    </lineage>
</organism>
<feature type="transmembrane region" description="Helical" evidence="3">
    <location>
        <begin position="144"/>
        <end position="165"/>
    </location>
</feature>
<evidence type="ECO:0000256" key="2">
    <source>
        <dbReference type="ARBA" id="ARBA00023012"/>
    </source>
</evidence>
<feature type="transmembrane region" description="Helical" evidence="3">
    <location>
        <begin position="75"/>
        <end position="96"/>
    </location>
</feature>
<dbReference type="RefSeq" id="WP_074718494.1">
    <property type="nucleotide sequence ID" value="NZ_FNWV01000013.1"/>
</dbReference>